<dbReference type="SUPFAM" id="SSF56176">
    <property type="entry name" value="FAD-binding/transporter-associated domain-like"/>
    <property type="match status" value="1"/>
</dbReference>
<reference evidence="6" key="1">
    <citation type="journal article" date="2019" name="Int. J. Syst. Evol. Microbiol.">
        <title>The Global Catalogue of Microorganisms (GCM) 10K type strain sequencing project: providing services to taxonomists for standard genome sequencing and annotation.</title>
        <authorList>
            <consortium name="The Broad Institute Genomics Platform"/>
            <consortium name="The Broad Institute Genome Sequencing Center for Infectious Disease"/>
            <person name="Wu L."/>
            <person name="Ma J."/>
        </authorList>
    </citation>
    <scope>NUCLEOTIDE SEQUENCE [LARGE SCALE GENOMIC DNA]</scope>
    <source>
        <strain evidence="6">CGMCC 4.1434</strain>
    </source>
</reference>
<keyword evidence="1" id="KW-0285">Flavoprotein</keyword>
<name>A0ABW0TDH5_9BACL</name>
<dbReference type="RefSeq" id="WP_381429539.1">
    <property type="nucleotide sequence ID" value="NZ_JBHSNO010000001.1"/>
</dbReference>
<dbReference type="InterPro" id="IPR051312">
    <property type="entry name" value="Diverse_Substr_Oxidored"/>
</dbReference>
<dbReference type="InterPro" id="IPR016167">
    <property type="entry name" value="FAD-bd_PCMH_sub1"/>
</dbReference>
<dbReference type="InterPro" id="IPR002346">
    <property type="entry name" value="Mopterin_DH_FAD-bd"/>
</dbReference>
<dbReference type="Proteomes" id="UP001596109">
    <property type="component" value="Unassembled WGS sequence"/>
</dbReference>
<protein>
    <submittedName>
        <fullName evidence="5">FAD binding domain-containing protein</fullName>
    </submittedName>
</protein>
<evidence type="ECO:0000256" key="2">
    <source>
        <dbReference type="ARBA" id="ARBA00022827"/>
    </source>
</evidence>
<dbReference type="InterPro" id="IPR036683">
    <property type="entry name" value="CO_DH_flav_C_dom_sf"/>
</dbReference>
<keyword evidence="6" id="KW-1185">Reference proteome</keyword>
<evidence type="ECO:0000259" key="4">
    <source>
        <dbReference type="PROSITE" id="PS51387"/>
    </source>
</evidence>
<evidence type="ECO:0000256" key="1">
    <source>
        <dbReference type="ARBA" id="ARBA00022630"/>
    </source>
</evidence>
<dbReference type="SUPFAM" id="SSF55447">
    <property type="entry name" value="CO dehydrogenase flavoprotein C-terminal domain-like"/>
    <property type="match status" value="1"/>
</dbReference>
<dbReference type="Pfam" id="PF03450">
    <property type="entry name" value="CO_deh_flav_C"/>
    <property type="match status" value="1"/>
</dbReference>
<organism evidence="5 6">
    <name type="scientific">Sporosarcina soli</name>
    <dbReference type="NCBI Taxonomy" id="334736"/>
    <lineage>
        <taxon>Bacteria</taxon>
        <taxon>Bacillati</taxon>
        <taxon>Bacillota</taxon>
        <taxon>Bacilli</taxon>
        <taxon>Bacillales</taxon>
        <taxon>Caryophanaceae</taxon>
        <taxon>Sporosarcina</taxon>
    </lineage>
</organism>
<feature type="domain" description="FAD-binding PCMH-type" evidence="4">
    <location>
        <begin position="1"/>
        <end position="172"/>
    </location>
</feature>
<proteinExistence type="predicted"/>
<dbReference type="SMART" id="SM01092">
    <property type="entry name" value="CO_deh_flav_C"/>
    <property type="match status" value="1"/>
</dbReference>
<dbReference type="PANTHER" id="PTHR42659:SF2">
    <property type="entry name" value="XANTHINE DEHYDROGENASE SUBUNIT C-RELATED"/>
    <property type="match status" value="1"/>
</dbReference>
<dbReference type="Gene3D" id="3.30.43.10">
    <property type="entry name" value="Uridine Diphospho-n-acetylenolpyruvylglucosamine Reductase, domain 2"/>
    <property type="match status" value="1"/>
</dbReference>
<keyword evidence="3" id="KW-0560">Oxidoreductase</keyword>
<evidence type="ECO:0000256" key="3">
    <source>
        <dbReference type="ARBA" id="ARBA00023002"/>
    </source>
</evidence>
<dbReference type="Pfam" id="PF00941">
    <property type="entry name" value="FAD_binding_5"/>
    <property type="match status" value="1"/>
</dbReference>
<comment type="caution">
    <text evidence="5">The sequence shown here is derived from an EMBL/GenBank/DDBJ whole genome shotgun (WGS) entry which is preliminary data.</text>
</comment>
<dbReference type="EMBL" id="JBHSNO010000001">
    <property type="protein sequence ID" value="MFC5587486.1"/>
    <property type="molecule type" value="Genomic_DNA"/>
</dbReference>
<gene>
    <name evidence="5" type="ORF">ACFPRA_01005</name>
</gene>
<dbReference type="InterPro" id="IPR016166">
    <property type="entry name" value="FAD-bd_PCMH"/>
</dbReference>
<dbReference type="Gene3D" id="3.30.390.50">
    <property type="entry name" value="CO dehydrogenase flavoprotein, C-terminal domain"/>
    <property type="match status" value="1"/>
</dbReference>
<dbReference type="Gene3D" id="3.30.465.10">
    <property type="match status" value="1"/>
</dbReference>
<sequence>MIPFNFEYYKPFSITGAVEAFQTARDLGKTAVFYSGGTEFITFARTHKLHADVVIDLKGIPECNVLELDENDLMIGASVSLNKISESGLFPLLGETVKRIADHTSRNKITLGGNLNSRLMYREGILPLLLADAKVKIAGNDTPVALDQVFHQEITLEPNAFLAQITVDQTYLKLPFSTMKRTRFSKVGYPVATVAALMKDEEIRIAFSGVCDFPFRSPAIEALINDTSLSTEERIEEAITHLPAPLVHDMHASAEYRRFVLKNLMTETLHALEATK</sequence>
<evidence type="ECO:0000313" key="6">
    <source>
        <dbReference type="Proteomes" id="UP001596109"/>
    </source>
</evidence>
<dbReference type="InterPro" id="IPR005107">
    <property type="entry name" value="CO_DH_flav_C"/>
</dbReference>
<evidence type="ECO:0000313" key="5">
    <source>
        <dbReference type="EMBL" id="MFC5587486.1"/>
    </source>
</evidence>
<dbReference type="PROSITE" id="PS51387">
    <property type="entry name" value="FAD_PCMH"/>
    <property type="match status" value="1"/>
</dbReference>
<accession>A0ABW0TDH5</accession>
<dbReference type="InterPro" id="IPR016169">
    <property type="entry name" value="FAD-bd_PCMH_sub2"/>
</dbReference>
<dbReference type="PANTHER" id="PTHR42659">
    <property type="entry name" value="XANTHINE DEHYDROGENASE SUBUNIT C-RELATED"/>
    <property type="match status" value="1"/>
</dbReference>
<dbReference type="InterPro" id="IPR036318">
    <property type="entry name" value="FAD-bd_PCMH-like_sf"/>
</dbReference>
<keyword evidence="2" id="KW-0274">FAD</keyword>